<dbReference type="OrthoDB" id="9795612at2"/>
<reference evidence="3 4" key="1">
    <citation type="submission" date="2019-03" db="EMBL/GenBank/DDBJ databases">
        <title>Genomic Encyclopedia of Type Strains, Phase IV (KMG-IV): sequencing the most valuable type-strain genomes for metagenomic binning, comparative biology and taxonomic classification.</title>
        <authorList>
            <person name="Goeker M."/>
        </authorList>
    </citation>
    <scope>NUCLEOTIDE SEQUENCE [LARGE SCALE GENOMIC DNA]</scope>
    <source>
        <strain evidence="3 4">DSM 26377</strain>
    </source>
</reference>
<keyword evidence="4" id="KW-1185">Reference proteome</keyword>
<keyword evidence="1" id="KW-1133">Transmembrane helix</keyword>
<proteinExistence type="predicted"/>
<keyword evidence="1" id="KW-0812">Transmembrane</keyword>
<dbReference type="Proteomes" id="UP000295341">
    <property type="component" value="Unassembled WGS sequence"/>
</dbReference>
<dbReference type="Pfam" id="PF08334">
    <property type="entry name" value="T2SSG"/>
    <property type="match status" value="1"/>
</dbReference>
<dbReference type="AlphaFoldDB" id="A0A4R7NR86"/>
<evidence type="ECO:0000313" key="3">
    <source>
        <dbReference type="EMBL" id="TDU23308.1"/>
    </source>
</evidence>
<comment type="caution">
    <text evidence="3">The sequence shown here is derived from an EMBL/GenBank/DDBJ whole genome shotgun (WGS) entry which is preliminary data.</text>
</comment>
<dbReference type="EMBL" id="SOBT01000013">
    <property type="protein sequence ID" value="TDU23308.1"/>
    <property type="molecule type" value="Genomic_DNA"/>
</dbReference>
<name>A0A4R7NR86_9GAMM</name>
<organism evidence="3 4">
    <name type="scientific">Panacagrimonas perspica</name>
    <dbReference type="NCBI Taxonomy" id="381431"/>
    <lineage>
        <taxon>Bacteria</taxon>
        <taxon>Pseudomonadati</taxon>
        <taxon>Pseudomonadota</taxon>
        <taxon>Gammaproteobacteria</taxon>
        <taxon>Nevskiales</taxon>
        <taxon>Nevskiaceae</taxon>
        <taxon>Panacagrimonas</taxon>
    </lineage>
</organism>
<evidence type="ECO:0000259" key="2">
    <source>
        <dbReference type="Pfam" id="PF08334"/>
    </source>
</evidence>
<keyword evidence="1" id="KW-0472">Membrane</keyword>
<dbReference type="RefSeq" id="WP_133883976.1">
    <property type="nucleotide sequence ID" value="NZ_MWIN01000016.1"/>
</dbReference>
<feature type="transmembrane region" description="Helical" evidence="1">
    <location>
        <begin position="138"/>
        <end position="158"/>
    </location>
</feature>
<gene>
    <name evidence="3" type="ORF">DFR24_4832</name>
</gene>
<evidence type="ECO:0000256" key="1">
    <source>
        <dbReference type="SAM" id="Phobius"/>
    </source>
</evidence>
<dbReference type="InterPro" id="IPR045584">
    <property type="entry name" value="Pilin-like"/>
</dbReference>
<feature type="domain" description="Type II secretion system protein GspG C-terminal" evidence="2">
    <location>
        <begin position="23"/>
        <end position="121"/>
    </location>
</feature>
<accession>A0A4R7NR86</accession>
<evidence type="ECO:0000313" key="4">
    <source>
        <dbReference type="Proteomes" id="UP000295341"/>
    </source>
</evidence>
<dbReference type="InterPro" id="IPR013545">
    <property type="entry name" value="T2SS_protein-GspG_C"/>
</dbReference>
<sequence>MREVLLLACACLLAHEAGASSYRVHQAAMDVQAFGQATRSLRSDIGRCPTLAEWPSILWTAPAGEVRWRGPYMRDNALPIDPWGQQYVFVPDGQSASHCGIYSRGVNGVDEHGANDDVSSWSGFANDAYFPNATRDRILGIAMMGGLLVAVLSAVYLVGS</sequence>
<dbReference type="Gene3D" id="3.30.700.10">
    <property type="entry name" value="Glycoprotein, Type 4 Pilin"/>
    <property type="match status" value="1"/>
</dbReference>
<dbReference type="SUPFAM" id="SSF54523">
    <property type="entry name" value="Pili subunits"/>
    <property type="match status" value="1"/>
</dbReference>
<protein>
    <submittedName>
        <fullName evidence="3">Type II secretion system (T2SS) protein G</fullName>
    </submittedName>
</protein>